<keyword evidence="6" id="KW-1185">Reference proteome</keyword>
<evidence type="ECO:0000313" key="6">
    <source>
        <dbReference type="Proteomes" id="UP000091918"/>
    </source>
</evidence>
<dbReference type="OrthoDB" id="269227at2759"/>
<feature type="binding site" evidence="2">
    <location>
        <begin position="96"/>
        <end position="99"/>
    </location>
    <ligand>
        <name>FAD</name>
        <dbReference type="ChEBI" id="CHEBI:57692"/>
    </ligand>
</feature>
<evidence type="ECO:0000256" key="2">
    <source>
        <dbReference type="PIRSR" id="PIRSR000137-2"/>
    </source>
</evidence>
<proteinExistence type="inferred from homology"/>
<reference evidence="5 6" key="1">
    <citation type="submission" date="2015-07" db="EMBL/GenBank/DDBJ databases">
        <title>Emmonsia species relationships and genome sequence.</title>
        <authorList>
            <person name="Cuomo C.A."/>
            <person name="Schwartz I.S."/>
            <person name="Kenyon C."/>
            <person name="de Hoog G.S."/>
            <person name="Govender N.P."/>
            <person name="Botha A."/>
            <person name="Moreno L."/>
            <person name="de Vries M."/>
            <person name="Munoz J.F."/>
            <person name="Stielow J.B."/>
        </authorList>
    </citation>
    <scope>NUCLEOTIDE SEQUENCE [LARGE SCALE GENOMIC DNA]</scope>
    <source>
        <strain evidence="5 6">CBS 136260</strain>
    </source>
</reference>
<dbReference type="Pfam" id="PF00732">
    <property type="entry name" value="GMC_oxred_N"/>
    <property type="match status" value="1"/>
</dbReference>
<dbReference type="STRING" id="1658172.A0A1B7NZD2"/>
<protein>
    <recommendedName>
        <fullName evidence="4">Glucose-methanol-choline oxidoreductase N-terminal domain-containing protein</fullName>
    </recommendedName>
</protein>
<feature type="binding site" evidence="2">
    <location>
        <position position="231"/>
    </location>
    <ligand>
        <name>FAD</name>
        <dbReference type="ChEBI" id="CHEBI:57692"/>
    </ligand>
</feature>
<dbReference type="InterPro" id="IPR012132">
    <property type="entry name" value="GMC_OxRdtase"/>
</dbReference>
<feature type="binding site" evidence="2">
    <location>
        <begin position="15"/>
        <end position="16"/>
    </location>
    <ligand>
        <name>FAD</name>
        <dbReference type="ChEBI" id="CHEBI:57692"/>
    </ligand>
</feature>
<evidence type="ECO:0000256" key="3">
    <source>
        <dbReference type="RuleBase" id="RU003968"/>
    </source>
</evidence>
<name>A0A1B7NZD2_9EURO</name>
<dbReference type="PIRSF" id="PIRSF000137">
    <property type="entry name" value="Alcohol_oxidase"/>
    <property type="match status" value="1"/>
</dbReference>
<evidence type="ECO:0000256" key="1">
    <source>
        <dbReference type="ARBA" id="ARBA00010790"/>
    </source>
</evidence>
<dbReference type="GO" id="GO:0016614">
    <property type="term" value="F:oxidoreductase activity, acting on CH-OH group of donors"/>
    <property type="evidence" value="ECO:0007669"/>
    <property type="project" value="InterPro"/>
</dbReference>
<dbReference type="InterPro" id="IPR007867">
    <property type="entry name" value="GMC_OxRtase_C"/>
</dbReference>
<dbReference type="Proteomes" id="UP000091918">
    <property type="component" value="Unassembled WGS sequence"/>
</dbReference>
<dbReference type="PANTHER" id="PTHR11552">
    <property type="entry name" value="GLUCOSE-METHANOL-CHOLINE GMC OXIDOREDUCTASE"/>
    <property type="match status" value="1"/>
</dbReference>
<dbReference type="AlphaFoldDB" id="A0A1B7NZD2"/>
<dbReference type="GO" id="GO:0050660">
    <property type="term" value="F:flavin adenine dinucleotide binding"/>
    <property type="evidence" value="ECO:0007669"/>
    <property type="project" value="InterPro"/>
</dbReference>
<evidence type="ECO:0000313" key="5">
    <source>
        <dbReference type="EMBL" id="OAX81987.1"/>
    </source>
</evidence>
<dbReference type="Gene3D" id="3.50.50.60">
    <property type="entry name" value="FAD/NAD(P)-binding domain"/>
    <property type="match status" value="1"/>
</dbReference>
<dbReference type="Gene3D" id="3.30.560.10">
    <property type="entry name" value="Glucose Oxidase, domain 3"/>
    <property type="match status" value="1"/>
</dbReference>
<dbReference type="SUPFAM" id="SSF54373">
    <property type="entry name" value="FAD-linked reductases, C-terminal domain"/>
    <property type="match status" value="1"/>
</dbReference>
<comment type="similarity">
    <text evidence="1 3">Belongs to the GMC oxidoreductase family.</text>
</comment>
<dbReference type="PANTHER" id="PTHR11552:SF78">
    <property type="entry name" value="GLUCOSE-METHANOL-CHOLINE OXIDOREDUCTASE N-TERMINAL DOMAIN-CONTAINING PROTEIN"/>
    <property type="match status" value="1"/>
</dbReference>
<dbReference type="SUPFAM" id="SSF51905">
    <property type="entry name" value="FAD/NAD(P)-binding domain"/>
    <property type="match status" value="1"/>
</dbReference>
<dbReference type="InterPro" id="IPR036188">
    <property type="entry name" value="FAD/NAD-bd_sf"/>
</dbReference>
<feature type="binding site" evidence="2">
    <location>
        <begin position="534"/>
        <end position="535"/>
    </location>
    <ligand>
        <name>FAD</name>
        <dbReference type="ChEBI" id="CHEBI:57692"/>
    </ligand>
</feature>
<sequence>MAESDVDIVIVGGGTTSLITAGRLAQAKPELSILVIEAGSNSRDNPRVVNPALYLSHIAPTSTTAKFYKSKASDYLGGREATVPIGNILGGGSSINFMVYTRAQEVDYDDWKTEGWKGKDMIPFLKKIERFQDKDPEIDKSIHGYDGELSVSAGGTYVQAPFQKDFFKACEEIGLKKVPDMQDLKTSNAVGRWNMWIDEKTGLRQDVPHNFIFPILDAGNTNLKVITDSTVLRVLFDESNRATGVEYVPTGADPSTKPLAVHAKQLVLVAANALGTPQVLQRSGIGNKSNLEALGIPVVSDLDGVGSNYQDHHGVFYSYLSKASPEETLDGLLAGRFPFKEALMQKASHPTRHMLGWNGLDCFGKIRPSETEVKEFGPALQKAWEKDFRHRETRPLMLICTIAMNLSKTETPAEGQYFSMASYTAYPYSRGSIHITGKSVTDIPEFDAGYLNHDADIMKLVWAYKKQREIARRMPYYNRPNRVGHPVFAPESEANPEVVDAASKAQGYPVPIEYSEADNKAIEECIRKNLTTTWHSMGTCAMKPREQGGVVDQDLNVYGVKNLKVIDLSICPANVAANTYSTALAVGEKAASIIAKELGIPYTV</sequence>
<feature type="domain" description="Glucose-methanol-choline oxidoreductase N-terminal" evidence="4">
    <location>
        <begin position="86"/>
        <end position="109"/>
    </location>
</feature>
<dbReference type="Pfam" id="PF05199">
    <property type="entry name" value="GMC_oxred_C"/>
    <property type="match status" value="1"/>
</dbReference>
<comment type="cofactor">
    <cofactor evidence="2">
        <name>FAD</name>
        <dbReference type="ChEBI" id="CHEBI:57692"/>
    </cofactor>
</comment>
<gene>
    <name evidence="5" type="ORF">ACJ72_03663</name>
</gene>
<dbReference type="PROSITE" id="PS00623">
    <property type="entry name" value="GMC_OXRED_1"/>
    <property type="match status" value="1"/>
</dbReference>
<dbReference type="EMBL" id="LGUA01000374">
    <property type="protein sequence ID" value="OAX81987.1"/>
    <property type="molecule type" value="Genomic_DNA"/>
</dbReference>
<evidence type="ECO:0000259" key="4">
    <source>
        <dbReference type="PROSITE" id="PS00623"/>
    </source>
</evidence>
<dbReference type="InterPro" id="IPR000172">
    <property type="entry name" value="GMC_OxRdtase_N"/>
</dbReference>
<keyword evidence="2 3" id="KW-0274">FAD</keyword>
<comment type="caution">
    <text evidence="5">The sequence shown here is derived from an EMBL/GenBank/DDBJ whole genome shotgun (WGS) entry which is preliminary data.</text>
</comment>
<keyword evidence="3" id="KW-0285">Flavoprotein</keyword>
<organism evidence="5 6">
    <name type="scientific">Emergomyces africanus</name>
    <dbReference type="NCBI Taxonomy" id="1955775"/>
    <lineage>
        <taxon>Eukaryota</taxon>
        <taxon>Fungi</taxon>
        <taxon>Dikarya</taxon>
        <taxon>Ascomycota</taxon>
        <taxon>Pezizomycotina</taxon>
        <taxon>Eurotiomycetes</taxon>
        <taxon>Eurotiomycetidae</taxon>
        <taxon>Onygenales</taxon>
        <taxon>Ajellomycetaceae</taxon>
        <taxon>Emergomyces</taxon>
    </lineage>
</organism>
<accession>A0A1B7NZD2</accession>